<dbReference type="Pfam" id="PF08877">
    <property type="entry name" value="MepB-like"/>
    <property type="match status" value="1"/>
</dbReference>
<dbReference type="InterPro" id="IPR011235">
    <property type="entry name" value="MepB-like"/>
</dbReference>
<name>A0A239ZW48_9STAP</name>
<dbReference type="OrthoDB" id="4954833at2"/>
<reference evidence="1 2" key="1">
    <citation type="submission" date="2017-06" db="EMBL/GenBank/DDBJ databases">
        <authorList>
            <consortium name="Pathogen Informatics"/>
        </authorList>
    </citation>
    <scope>NUCLEOTIDE SEQUENCE [LARGE SCALE GENOMIC DNA]</scope>
    <source>
        <strain evidence="1 2">NCTC13839</strain>
    </source>
</reference>
<evidence type="ECO:0000313" key="1">
    <source>
        <dbReference type="EMBL" id="SNV75209.1"/>
    </source>
</evidence>
<sequence length="165" mass="19704">MYKDYISWKLLCNIQMEMSLRFNNIHIEDWNLEYEAFNFNFNQITFKSRLAKKTPKKAGYFVAFWHKDEQYKNVPFSVDESKDKLLINIIDGSKQGQFIFPKEMLQTKGVLKSDQHNGKMAMRVYPSWEVDLNQSALKTQSWQTPYFVNMSDVYHKDEVLSLYLD</sequence>
<proteinExistence type="predicted"/>
<organism evidence="1 2">
    <name type="scientific">Mammaliicoccus stepanovicii</name>
    <dbReference type="NCBI Taxonomy" id="643214"/>
    <lineage>
        <taxon>Bacteria</taxon>
        <taxon>Bacillati</taxon>
        <taxon>Bacillota</taxon>
        <taxon>Bacilli</taxon>
        <taxon>Bacillales</taxon>
        <taxon>Staphylococcaceae</taxon>
        <taxon>Mammaliicoccus</taxon>
    </lineage>
</organism>
<dbReference type="AlphaFoldDB" id="A0A239ZW48"/>
<dbReference type="Gene3D" id="3.40.1350.140">
    <property type="entry name" value="MepB-like"/>
    <property type="match status" value="1"/>
</dbReference>
<dbReference type="PIRSF" id="PIRSF032285">
    <property type="entry name" value="UCP032285"/>
    <property type="match status" value="1"/>
</dbReference>
<evidence type="ECO:0000313" key="2">
    <source>
        <dbReference type="Proteomes" id="UP000242084"/>
    </source>
</evidence>
<dbReference type="RefSeq" id="WP_095089105.1">
    <property type="nucleotide sequence ID" value="NZ_BMDM01000001.1"/>
</dbReference>
<keyword evidence="2" id="KW-1185">Reference proteome</keyword>
<dbReference type="EMBL" id="LT906462">
    <property type="protein sequence ID" value="SNV75209.1"/>
    <property type="molecule type" value="Genomic_DNA"/>
</dbReference>
<dbReference type="Proteomes" id="UP000242084">
    <property type="component" value="Chromosome 1"/>
</dbReference>
<protein>
    <submittedName>
        <fullName evidence="1">MepB family protein</fullName>
    </submittedName>
</protein>
<gene>
    <name evidence="1" type="ORF">SAMEA4384403_01989</name>
</gene>
<dbReference type="KEGG" id="sste:SAMEA4384403_1989"/>
<accession>A0A239ZW48</accession>
<dbReference type="InterPro" id="IPR038231">
    <property type="entry name" value="MepB-like_sf"/>
</dbReference>